<proteinExistence type="predicted"/>
<sequence>MHPRIMPQTLPQSMASAENLRTFCVTTPDMNAYQPIAASAVEVCAAAACTKARKADKLAAFGVDCTALLIKSTAHVPLSRDILKGLEIFEQQLDAMRRHIEQMPGKKANFLLGNKFKRENKRLKAELENQLYALLAAVAQCSRRVAQRMCSGTRFPGHPCSGRHLRGACPQFPEARGRHYSVDMRYGEVCQSNRDAAAELAKHTAP</sequence>
<reference evidence="1" key="1">
    <citation type="submission" date="2023-03" db="EMBL/GenBank/DDBJ databases">
        <title>Massive genome expansion in bonnet fungi (Mycena s.s.) driven by repeated elements and novel gene families across ecological guilds.</title>
        <authorList>
            <consortium name="Lawrence Berkeley National Laboratory"/>
            <person name="Harder C.B."/>
            <person name="Miyauchi S."/>
            <person name="Viragh M."/>
            <person name="Kuo A."/>
            <person name="Thoen E."/>
            <person name="Andreopoulos B."/>
            <person name="Lu D."/>
            <person name="Skrede I."/>
            <person name="Drula E."/>
            <person name="Henrissat B."/>
            <person name="Morin E."/>
            <person name="Kohler A."/>
            <person name="Barry K."/>
            <person name="LaButti K."/>
            <person name="Morin E."/>
            <person name="Salamov A."/>
            <person name="Lipzen A."/>
            <person name="Mereny Z."/>
            <person name="Hegedus B."/>
            <person name="Baldrian P."/>
            <person name="Stursova M."/>
            <person name="Weitz H."/>
            <person name="Taylor A."/>
            <person name="Grigoriev I.V."/>
            <person name="Nagy L.G."/>
            <person name="Martin F."/>
            <person name="Kauserud H."/>
        </authorList>
    </citation>
    <scope>NUCLEOTIDE SEQUENCE</scope>
    <source>
        <strain evidence="1">CBHHK067</strain>
    </source>
</reference>
<comment type="caution">
    <text evidence="1">The sequence shown here is derived from an EMBL/GenBank/DDBJ whole genome shotgun (WGS) entry which is preliminary data.</text>
</comment>
<dbReference type="Proteomes" id="UP001221757">
    <property type="component" value="Unassembled WGS sequence"/>
</dbReference>
<dbReference type="EMBL" id="JARKIE010000056">
    <property type="protein sequence ID" value="KAJ7691706.1"/>
    <property type="molecule type" value="Genomic_DNA"/>
</dbReference>
<accession>A0AAD7DH58</accession>
<organism evidence="1 2">
    <name type="scientific">Mycena rosella</name>
    <name type="common">Pink bonnet</name>
    <name type="synonym">Agaricus rosellus</name>
    <dbReference type="NCBI Taxonomy" id="1033263"/>
    <lineage>
        <taxon>Eukaryota</taxon>
        <taxon>Fungi</taxon>
        <taxon>Dikarya</taxon>
        <taxon>Basidiomycota</taxon>
        <taxon>Agaricomycotina</taxon>
        <taxon>Agaricomycetes</taxon>
        <taxon>Agaricomycetidae</taxon>
        <taxon>Agaricales</taxon>
        <taxon>Marasmiineae</taxon>
        <taxon>Mycenaceae</taxon>
        <taxon>Mycena</taxon>
    </lineage>
</organism>
<keyword evidence="2" id="KW-1185">Reference proteome</keyword>
<evidence type="ECO:0000313" key="2">
    <source>
        <dbReference type="Proteomes" id="UP001221757"/>
    </source>
</evidence>
<protein>
    <submittedName>
        <fullName evidence="1">Uncharacterized protein</fullName>
    </submittedName>
</protein>
<evidence type="ECO:0000313" key="1">
    <source>
        <dbReference type="EMBL" id="KAJ7691706.1"/>
    </source>
</evidence>
<gene>
    <name evidence="1" type="ORF">B0H17DRAFT_553124</name>
</gene>
<name>A0AAD7DH58_MYCRO</name>
<dbReference type="AlphaFoldDB" id="A0AAD7DH58"/>